<dbReference type="Proteomes" id="UP000501802">
    <property type="component" value="Chromosome"/>
</dbReference>
<keyword evidence="4" id="KW-0472">Membrane</keyword>
<evidence type="ECO:0000313" key="9">
    <source>
        <dbReference type="EMBL" id="QIP13531.1"/>
    </source>
</evidence>
<evidence type="ECO:0000259" key="8">
    <source>
        <dbReference type="Pfam" id="PF14322"/>
    </source>
</evidence>
<evidence type="ECO:0000256" key="2">
    <source>
        <dbReference type="ARBA" id="ARBA00006275"/>
    </source>
</evidence>
<dbReference type="AlphaFoldDB" id="A0A6G9AM26"/>
<organism evidence="9 10">
    <name type="scientific">Spirosoma aureum</name>
    <dbReference type="NCBI Taxonomy" id="2692134"/>
    <lineage>
        <taxon>Bacteria</taxon>
        <taxon>Pseudomonadati</taxon>
        <taxon>Bacteroidota</taxon>
        <taxon>Cytophagia</taxon>
        <taxon>Cytophagales</taxon>
        <taxon>Cytophagaceae</taxon>
        <taxon>Spirosoma</taxon>
    </lineage>
</organism>
<comment type="subcellular location">
    <subcellularLocation>
        <location evidence="1">Cell outer membrane</location>
    </subcellularLocation>
</comment>
<dbReference type="Pfam" id="PF07980">
    <property type="entry name" value="SusD_RagB"/>
    <property type="match status" value="1"/>
</dbReference>
<feature type="chain" id="PRO_5026002811" evidence="6">
    <location>
        <begin position="24"/>
        <end position="499"/>
    </location>
</feature>
<evidence type="ECO:0000256" key="5">
    <source>
        <dbReference type="ARBA" id="ARBA00023237"/>
    </source>
</evidence>
<accession>A0A6G9AM26</accession>
<dbReference type="InterPro" id="IPR012944">
    <property type="entry name" value="SusD_RagB_dom"/>
</dbReference>
<dbReference type="RefSeq" id="WP_167208701.1">
    <property type="nucleotide sequence ID" value="NZ_CP050063.1"/>
</dbReference>
<keyword evidence="3 6" id="KW-0732">Signal</keyword>
<evidence type="ECO:0000259" key="7">
    <source>
        <dbReference type="Pfam" id="PF07980"/>
    </source>
</evidence>
<evidence type="ECO:0000256" key="4">
    <source>
        <dbReference type="ARBA" id="ARBA00023136"/>
    </source>
</evidence>
<keyword evidence="5" id="KW-0998">Cell outer membrane</keyword>
<dbReference type="SUPFAM" id="SSF48452">
    <property type="entry name" value="TPR-like"/>
    <property type="match status" value="1"/>
</dbReference>
<dbReference type="CDD" id="cd08977">
    <property type="entry name" value="SusD"/>
    <property type="match status" value="1"/>
</dbReference>
<dbReference type="Pfam" id="PF14322">
    <property type="entry name" value="SusD-like_3"/>
    <property type="match status" value="1"/>
</dbReference>
<dbReference type="InterPro" id="IPR011990">
    <property type="entry name" value="TPR-like_helical_dom_sf"/>
</dbReference>
<sequence>MKNTAFYIVALLAVLASCTGDLNQVPISSATTSTFYSQPNDFLQASNAIYSDLRGYPDRQLNLSETRSDNLYAVSDGGVRDWEGINSFQKSIAGNVYVSEAWSTNFNGIYRANVLLDQLQKNGKLITDVSLKTRLEAEAKFLRAFFYFDLVRFFGKVPIIDHPVTANEALSIPRSPVKDVYTLILSDLTFAATNLPETYAAADKGRATRYAAKAALALVYMTRSGPTYDIEGPGLGLNEWSQALTVLNEIIASGKYSFLTSFTNIFSFTNENNAEVIFDVQYANGLTPVVGGTFPWVLVPDTWFQSNGKATQGGLTIRPVSVDLLNAYATADTRKAFTIQSGYTYNGVAETRSFVKKYVDLTKVPTNNRLDWPINFIVYRYTDILMLKAECILRGATGGTQADVDAIVNQVRVRAGLPAITNVTLSQLLQERRKEFVGEGSRWHDLVRSGQIETIMTAWIAAEDTQKQMQPFQKNYIIYPVPQAELDTKPGLYTQNAGY</sequence>
<dbReference type="EMBL" id="CP050063">
    <property type="protein sequence ID" value="QIP13531.1"/>
    <property type="molecule type" value="Genomic_DNA"/>
</dbReference>
<reference evidence="9 10" key="1">
    <citation type="submission" date="2020-03" db="EMBL/GenBank/DDBJ databases">
        <authorList>
            <person name="Kim M.K."/>
        </authorList>
    </citation>
    <scope>NUCLEOTIDE SEQUENCE [LARGE SCALE GENOMIC DNA]</scope>
    <source>
        <strain evidence="9 10">BT328</strain>
    </source>
</reference>
<name>A0A6G9AM26_9BACT</name>
<evidence type="ECO:0000256" key="3">
    <source>
        <dbReference type="ARBA" id="ARBA00022729"/>
    </source>
</evidence>
<keyword evidence="10" id="KW-1185">Reference proteome</keyword>
<dbReference type="PROSITE" id="PS51257">
    <property type="entry name" value="PROKAR_LIPOPROTEIN"/>
    <property type="match status" value="1"/>
</dbReference>
<dbReference type="GO" id="GO:0009279">
    <property type="term" value="C:cell outer membrane"/>
    <property type="evidence" value="ECO:0007669"/>
    <property type="project" value="UniProtKB-SubCell"/>
</dbReference>
<protein>
    <submittedName>
        <fullName evidence="9">RagB/SusD family nutrient uptake outer membrane protein</fullName>
    </submittedName>
</protein>
<comment type="similarity">
    <text evidence="2">Belongs to the SusD family.</text>
</comment>
<evidence type="ECO:0000313" key="10">
    <source>
        <dbReference type="Proteomes" id="UP000501802"/>
    </source>
</evidence>
<proteinExistence type="inferred from homology"/>
<evidence type="ECO:0000256" key="1">
    <source>
        <dbReference type="ARBA" id="ARBA00004442"/>
    </source>
</evidence>
<dbReference type="InterPro" id="IPR033985">
    <property type="entry name" value="SusD-like_N"/>
</dbReference>
<dbReference type="KEGG" id="spib:G8759_13315"/>
<evidence type="ECO:0000256" key="6">
    <source>
        <dbReference type="SAM" id="SignalP"/>
    </source>
</evidence>
<dbReference type="Gene3D" id="1.25.40.390">
    <property type="match status" value="1"/>
</dbReference>
<gene>
    <name evidence="9" type="ORF">G8759_13315</name>
</gene>
<feature type="signal peptide" evidence="6">
    <location>
        <begin position="1"/>
        <end position="23"/>
    </location>
</feature>
<feature type="domain" description="SusD-like N-terminal" evidence="8">
    <location>
        <begin position="91"/>
        <end position="221"/>
    </location>
</feature>
<feature type="domain" description="RagB/SusD" evidence="7">
    <location>
        <begin position="349"/>
        <end position="499"/>
    </location>
</feature>